<feature type="region of interest" description="Disordered" evidence="1">
    <location>
        <begin position="2031"/>
        <end position="2124"/>
    </location>
</feature>
<feature type="compositionally biased region" description="Polar residues" evidence="1">
    <location>
        <begin position="2688"/>
        <end position="2698"/>
    </location>
</feature>
<feature type="compositionally biased region" description="Acidic residues" evidence="1">
    <location>
        <begin position="2307"/>
        <end position="2337"/>
    </location>
</feature>
<feature type="region of interest" description="Disordered" evidence="1">
    <location>
        <begin position="2613"/>
        <end position="2644"/>
    </location>
</feature>
<feature type="region of interest" description="Disordered" evidence="1">
    <location>
        <begin position="1720"/>
        <end position="1813"/>
    </location>
</feature>
<gene>
    <name evidence="2" type="ORF">LSH36_195g03000</name>
</gene>
<feature type="compositionally biased region" description="Basic and acidic residues" evidence="1">
    <location>
        <begin position="1899"/>
        <end position="1914"/>
    </location>
</feature>
<feature type="compositionally biased region" description="Low complexity" evidence="1">
    <location>
        <begin position="670"/>
        <end position="689"/>
    </location>
</feature>
<accession>A0AAD9JPX6</accession>
<comment type="caution">
    <text evidence="2">The sequence shown here is derived from an EMBL/GenBank/DDBJ whole genome shotgun (WGS) entry which is preliminary data.</text>
</comment>
<feature type="region of interest" description="Disordered" evidence="1">
    <location>
        <begin position="664"/>
        <end position="768"/>
    </location>
</feature>
<feature type="region of interest" description="Disordered" evidence="1">
    <location>
        <begin position="435"/>
        <end position="548"/>
    </location>
</feature>
<feature type="compositionally biased region" description="Low complexity" evidence="1">
    <location>
        <begin position="507"/>
        <end position="516"/>
    </location>
</feature>
<feature type="compositionally biased region" description="Basic and acidic residues" evidence="1">
    <location>
        <begin position="1104"/>
        <end position="1118"/>
    </location>
</feature>
<feature type="compositionally biased region" description="Pro residues" evidence="1">
    <location>
        <begin position="1986"/>
        <end position="1998"/>
    </location>
</feature>
<feature type="region of interest" description="Disordered" evidence="1">
    <location>
        <begin position="2232"/>
        <end position="2358"/>
    </location>
</feature>
<evidence type="ECO:0000313" key="2">
    <source>
        <dbReference type="EMBL" id="KAK2157218.1"/>
    </source>
</evidence>
<protein>
    <submittedName>
        <fullName evidence="2">Uncharacterized protein</fullName>
    </submittedName>
</protein>
<dbReference type="Proteomes" id="UP001208570">
    <property type="component" value="Unassembled WGS sequence"/>
</dbReference>
<feature type="compositionally biased region" description="Polar residues" evidence="1">
    <location>
        <begin position="1"/>
        <end position="20"/>
    </location>
</feature>
<feature type="compositionally biased region" description="Basic and acidic residues" evidence="1">
    <location>
        <begin position="151"/>
        <end position="182"/>
    </location>
</feature>
<name>A0AAD9JPX6_9ANNE</name>
<feature type="compositionally biased region" description="Basic and acidic residues" evidence="1">
    <location>
        <begin position="2052"/>
        <end position="2063"/>
    </location>
</feature>
<feature type="compositionally biased region" description="Polar residues" evidence="1">
    <location>
        <begin position="730"/>
        <end position="760"/>
    </location>
</feature>
<feature type="region of interest" description="Disordered" evidence="1">
    <location>
        <begin position="793"/>
        <end position="849"/>
    </location>
</feature>
<feature type="compositionally biased region" description="Basic and acidic residues" evidence="1">
    <location>
        <begin position="1754"/>
        <end position="1765"/>
    </location>
</feature>
<feature type="compositionally biased region" description="Polar residues" evidence="1">
    <location>
        <begin position="2178"/>
        <end position="2189"/>
    </location>
</feature>
<feature type="region of interest" description="Disordered" evidence="1">
    <location>
        <begin position="2934"/>
        <end position="2984"/>
    </location>
</feature>
<feature type="region of interest" description="Disordered" evidence="1">
    <location>
        <begin position="366"/>
        <end position="417"/>
    </location>
</feature>
<feature type="compositionally biased region" description="Basic and acidic residues" evidence="1">
    <location>
        <begin position="224"/>
        <end position="248"/>
    </location>
</feature>
<feature type="compositionally biased region" description="Polar residues" evidence="1">
    <location>
        <begin position="495"/>
        <end position="506"/>
    </location>
</feature>
<feature type="compositionally biased region" description="Basic and acidic residues" evidence="1">
    <location>
        <begin position="92"/>
        <end position="115"/>
    </location>
</feature>
<feature type="compositionally biased region" description="Polar residues" evidence="1">
    <location>
        <begin position="2856"/>
        <end position="2883"/>
    </location>
</feature>
<feature type="region of interest" description="Disordered" evidence="1">
    <location>
        <begin position="1297"/>
        <end position="1319"/>
    </location>
</feature>
<feature type="region of interest" description="Disordered" evidence="1">
    <location>
        <begin position="1416"/>
        <end position="1443"/>
    </location>
</feature>
<feature type="compositionally biased region" description="Polar residues" evidence="1">
    <location>
        <begin position="525"/>
        <end position="546"/>
    </location>
</feature>
<feature type="compositionally biased region" description="Low complexity" evidence="1">
    <location>
        <begin position="261"/>
        <end position="270"/>
    </location>
</feature>
<feature type="region of interest" description="Disordered" evidence="1">
    <location>
        <begin position="1061"/>
        <end position="1158"/>
    </location>
</feature>
<feature type="region of interest" description="Disordered" evidence="1">
    <location>
        <begin position="74"/>
        <end position="276"/>
    </location>
</feature>
<feature type="compositionally biased region" description="Polar residues" evidence="1">
    <location>
        <begin position="2839"/>
        <end position="2848"/>
    </location>
</feature>
<feature type="compositionally biased region" description="Low complexity" evidence="1">
    <location>
        <begin position="700"/>
        <end position="715"/>
    </location>
</feature>
<proteinExistence type="predicted"/>
<feature type="region of interest" description="Disordered" evidence="1">
    <location>
        <begin position="1"/>
        <end position="51"/>
    </location>
</feature>
<feature type="compositionally biased region" description="Basic and acidic residues" evidence="1">
    <location>
        <begin position="1772"/>
        <end position="1786"/>
    </location>
</feature>
<reference evidence="2" key="1">
    <citation type="journal article" date="2023" name="Mol. Biol. Evol.">
        <title>Third-Generation Sequencing Reveals the Adaptive Role of the Epigenome in Three Deep-Sea Polychaetes.</title>
        <authorList>
            <person name="Perez M."/>
            <person name="Aroh O."/>
            <person name="Sun Y."/>
            <person name="Lan Y."/>
            <person name="Juniper S.K."/>
            <person name="Young C.R."/>
            <person name="Angers B."/>
            <person name="Qian P.Y."/>
        </authorList>
    </citation>
    <scope>NUCLEOTIDE SEQUENCE</scope>
    <source>
        <strain evidence="2">P08H-3</strain>
    </source>
</reference>
<keyword evidence="3" id="KW-1185">Reference proteome</keyword>
<feature type="compositionally biased region" description="Basic residues" evidence="1">
    <location>
        <begin position="131"/>
        <end position="148"/>
    </location>
</feature>
<feature type="compositionally biased region" description="Basic and acidic residues" evidence="1">
    <location>
        <begin position="2232"/>
        <end position="2248"/>
    </location>
</feature>
<feature type="region of interest" description="Disordered" evidence="1">
    <location>
        <begin position="2818"/>
        <end position="2892"/>
    </location>
</feature>
<feature type="compositionally biased region" description="Polar residues" evidence="1">
    <location>
        <begin position="2946"/>
        <end position="2967"/>
    </location>
</feature>
<feature type="region of interest" description="Disordered" evidence="1">
    <location>
        <begin position="2176"/>
        <end position="2219"/>
    </location>
</feature>
<feature type="compositionally biased region" description="Basic and acidic residues" evidence="1">
    <location>
        <begin position="458"/>
        <end position="476"/>
    </location>
</feature>
<feature type="compositionally biased region" description="Low complexity" evidence="1">
    <location>
        <begin position="2105"/>
        <end position="2124"/>
    </location>
</feature>
<feature type="compositionally biased region" description="Basic and acidic residues" evidence="1">
    <location>
        <begin position="317"/>
        <end position="347"/>
    </location>
</feature>
<feature type="region of interest" description="Disordered" evidence="1">
    <location>
        <begin position="301"/>
        <end position="347"/>
    </location>
</feature>
<feature type="compositionally biased region" description="Basic and acidic residues" evidence="1">
    <location>
        <begin position="435"/>
        <end position="444"/>
    </location>
</feature>
<organism evidence="2 3">
    <name type="scientific">Paralvinella palmiformis</name>
    <dbReference type="NCBI Taxonomy" id="53620"/>
    <lineage>
        <taxon>Eukaryota</taxon>
        <taxon>Metazoa</taxon>
        <taxon>Spiralia</taxon>
        <taxon>Lophotrochozoa</taxon>
        <taxon>Annelida</taxon>
        <taxon>Polychaeta</taxon>
        <taxon>Sedentaria</taxon>
        <taxon>Canalipalpata</taxon>
        <taxon>Terebellida</taxon>
        <taxon>Terebelliformia</taxon>
        <taxon>Alvinellidae</taxon>
        <taxon>Paralvinella</taxon>
    </lineage>
</organism>
<feature type="region of interest" description="Disordered" evidence="1">
    <location>
        <begin position="597"/>
        <end position="625"/>
    </location>
</feature>
<feature type="compositionally biased region" description="Low complexity" evidence="1">
    <location>
        <begin position="1134"/>
        <end position="1158"/>
    </location>
</feature>
<feature type="compositionally biased region" description="Acidic residues" evidence="1">
    <location>
        <begin position="396"/>
        <end position="407"/>
    </location>
</feature>
<feature type="compositionally biased region" description="Basic residues" evidence="1">
    <location>
        <begin position="380"/>
        <end position="390"/>
    </location>
</feature>
<sequence>MQASSSSKASGDRQMTQTGRMRNRKKSGAELYKTRHNIGKRSAAGRVTSYRETEVALLFPDGFFRPVVKVEMTENEKEDVACVDNTGGQDLSKADHVTGEVKPKRLSSESSESVKKRSPKSWSSSAQNKPKGPHKGAAKTIVKKKSTLKRASVERKTGDEKNKAAKESAFDKETKTVKERGKVVKGSLKSVKNSQNEVSPSKIPDASNQHTDSDSSSSSLQVRLPKDTTSDNKKSDPATKKGEIESKNKNTVKKNKGANHSSVISSAKSSKYFGLQPRAPRIKRTACLNAGAIMSAMYKDTPVVKKPKMDMSSVHAPSEKSISKQSPKKQETRKSESPKKVVGSKKAECKQNYALSKKVPHLDINKKVKVKMKAKEKVKPRPRIIKRGKKVKVEDSSEEDSETEEEEHIPLWPPPRRMASLNAQAILAACCEDRVKRSRPESTPKVKKQVVKQQKQVTPEKENSEKCEKEHSEPSQEKAPSSQPEDSEKEPESGTKPNESDTTVTQSLSKTSASSSEQPAPSKVVDTQESVTEPATKPNLPNQSPDVQIVEVKPPPFSGAAVSRMNVGGYSSHIVPHPRQTQGPVAFMPSSSSSFSYAAPSGHGSHGNQTRYPGVPVQQPMPPHAPSGYPLQHQTQRAYQSAHMAYPPQPTQHGQAIIPSQHNPQKMYAQGHQQGQGQHLGHGPYPGHPQTRHRASLVSQPQPSFQQQQQPQQQQPHHHHHHQLAPYQPSLTPHSSQNAIAQHSQSYHHPNYPIQQSHQGPTMPVLGHHAMSSGAMYQAGSPMTVTKPKIEPRCSTPAQRFQPIGPKPEKPLMSYPTMPGSQNQQGSGPNHPHGPSPMGNTCTYPYPHSNHGNAQSDHCQSYMMSSMPVDNNAQCKMMSFRHFGSAFTLHSYDDQQQEHTTFGFYQPAGPLIQTMPHDPCCIPEHMAMLVPRPQVKVLVHNTGSYPAVNPYAALPDSSQPHVIPSKDTSAHHMRLQSSDLKDKSQHSISPMKKMGSDKDLNLDQCEKMGSIVRRESDDGKVFTTLEVAAKQSKNIDGRELLAQRTKLSSDTLLLQPIISERSASSVSSEDKTSTEEPSVPVSEASLLKSTTTDNMVSSSQQFDKAMDMPDNGHNKDTQKGAVKVACQRRESKSSEQSNSQEERSSTSSTPTIPVIPTTTTTSLTEKITPAVSTVSTVSVAIAATTSVIDTQAKISSDLLTVVTCSVTSSTDPKRSTSMSTLSSPVMPVAKTTMAVTLSTATKLTSGDALPTPVKTPVIKKAKAPKVGKKAGVSIPTTASSPSITTAVVTMTTAPLTTKSASTQMKETSRKRKSTASSEATAVKVSTVAAGDSSEVGSSETLKKIKMKTPNKSVANRKTKCSVTSTGTMVSSVSDVSVGGNVSADSQTTVLPVVTSAVVQVPPHTAGTIMASSLGPTSFTEHTAGNSPSVSTTSVNPKSSGSHMGALSLSSLQSTVHTTASKMTQCKITSSTNTKPGSALIGNPVISTGTPVVGASSTSTKPGGALIGNPVISTGTPVVGASSTSTKPGGALIANPVISTGMPLAGAAIGKPPVVTPSSAVTPLFVSSTPKPAVDGKPGPTTILPQGTVLLSNAGALNQPILMSAINNPGQITPGQVVMPVFLPTKSLAATTGAITVTTMATSTLTTTASCGTVGSQVRMPLIQNSFSMTQANIALSGMMPPVFLSIPQPNAMGQTFLHLGGIKPTLQQIQLPVASHQQVMVSQASQDMRAMTTNKTEASQPEQGKKPPALSQESAEKTDMKETPKSRRKKAPKDGTGENKTKDKSKTPAKKKSAKSKVDSMGNSTAPAGVVSPETSLSTLQASVKHQPVSTFSLSSVPQVVCSGSQVRSSTAPLLGCSSQSVPSQGKTNISHCVDPIKSQTPLEMLQTVALSVQQTSDQAKDSGMKVTETKELSKPATRVATTQPGHKVDQNGALDLVMLSGLSSKKSTSKAKTSKVPSMKAKPSTPGKMSSNLSKAAGIQTTSPRPVPLLHSPPPLPHALSPYSSGFVPSALPPILDKVCPPTSTAAYEDLIQDLSLPRQQQNSTPPKGDNNAKDSVTKKDLPATPIDLRKNKNNKASMKAAKSEGSKKQSNKKTKQAASLKPTASRSTASDSKSSPSALSTSNIPSSALPFGFQYVAGIQIPVINKAHSLTSPEAKSTSAAAVTGNTKKSLFAENQVVSSTTNNRSVGRQKGKGDKSLSVPDVDKQTPTKGLMSRGFQLNEVVERLHQANKEMSDNSDRSDGESPPKKQTKSVASNVRTVAAEVRSPKKQSSSQDDDCNHLVGDKLEQNETNIEKTTSCRKDNNQDNDEDNDDIDDDDDDDEDEDALFIDMDCDPADNKPGISSSAEGDGDIVFKSDLNVKDGTNCSQPTDTREPSGIVMVEATTACKQLDSSQQSEVSDVCNERRMLTYRSDISEERDCDPKPSVSVGERVNKNVRDTPVAIPMSADCDDISKVVRSDRQPSPSIQPSRTIDLVRSRESSNQPKVDVVKVKDGDIRQATLDCSVTEPGVEDPDERNQVKDTAVSECGKSASHCKTVKTRRITECVEPPVNDDSVGIISEKDDNSITGCSSKDVAEIDSSTSSMDANSLDSATRKCTDASMAVIVKTRVGSPKDDTTVDSTTTESAKCHKEVNTAEESPNSESGMVHTIELAEHALNVNAATVELPKHDTNIDMPAVQTPKHDTSMSMARSQSPKPDTNVNTTTTQRTEHDKNVDITTAQSKPDIGLDITATEPPEYNTTTDTVCLQNNGTSVDTTAIQPLKQDTSVDVTTTQQLENDKKMNSTPAYLPEDETKADGAVSQSPECVEKVNNITTHSPKYYADGDNRITPFPEDDTGVDNTKTQSTESDMEVDNSKPQSIENGTEMDNTASLSTEGDMQGDNTKSKVTEDGTQMDNTTAQSTKIGAGVDKTSEQSTENRTRLYNTEDDIGVDNTTSKFTEDTIKGDNTTSGATEDSIEVDNTTSGVTEDDIGSGQYYIRGHRR</sequence>
<feature type="region of interest" description="Disordered" evidence="1">
    <location>
        <begin position="962"/>
        <end position="999"/>
    </location>
</feature>
<feature type="compositionally biased region" description="Polar residues" evidence="1">
    <location>
        <begin position="1087"/>
        <end position="1102"/>
    </location>
</feature>
<dbReference type="EMBL" id="JAODUP010000195">
    <property type="protein sequence ID" value="KAK2157218.1"/>
    <property type="molecule type" value="Genomic_DNA"/>
</dbReference>
<feature type="compositionally biased region" description="Low complexity" evidence="1">
    <location>
        <begin position="826"/>
        <end position="840"/>
    </location>
</feature>
<feature type="compositionally biased region" description="Basic and acidic residues" evidence="1">
    <location>
        <begin position="2279"/>
        <end position="2290"/>
    </location>
</feature>
<evidence type="ECO:0000256" key="1">
    <source>
        <dbReference type="SAM" id="MobiDB-lite"/>
    </source>
</evidence>
<evidence type="ECO:0000313" key="3">
    <source>
        <dbReference type="Proteomes" id="UP001208570"/>
    </source>
</evidence>
<feature type="compositionally biased region" description="Polar residues" evidence="1">
    <location>
        <begin position="1720"/>
        <end position="1742"/>
    </location>
</feature>
<feature type="region of interest" description="Disordered" evidence="1">
    <location>
        <begin position="1897"/>
        <end position="1999"/>
    </location>
</feature>
<feature type="compositionally biased region" description="Polar residues" evidence="1">
    <location>
        <begin position="1968"/>
        <end position="1983"/>
    </location>
</feature>
<feature type="region of interest" description="Disordered" evidence="1">
    <location>
        <begin position="2688"/>
        <end position="2711"/>
    </location>
</feature>
<feature type="compositionally biased region" description="Basic and acidic residues" evidence="1">
    <location>
        <begin position="2194"/>
        <end position="2209"/>
    </location>
</feature>
<feature type="region of interest" description="Disordered" evidence="1">
    <location>
        <begin position="2784"/>
        <end position="2804"/>
    </location>
</feature>